<organism evidence="2 3">
    <name type="scientific">Lacticaseibacillus manihotivorans DSM 13343 = JCM 12514</name>
    <dbReference type="NCBI Taxonomy" id="1423769"/>
    <lineage>
        <taxon>Bacteria</taxon>
        <taxon>Bacillati</taxon>
        <taxon>Bacillota</taxon>
        <taxon>Bacilli</taxon>
        <taxon>Lactobacillales</taxon>
        <taxon>Lactobacillaceae</taxon>
        <taxon>Lacticaseibacillus</taxon>
    </lineage>
</organism>
<protein>
    <recommendedName>
        <fullName evidence="1">Schlafen group 3-like DNA/RNA helicase domain-containing protein</fullName>
    </recommendedName>
</protein>
<dbReference type="RefSeq" id="WP_056962385.1">
    <property type="nucleotide sequence ID" value="NZ_AZEU01000023.1"/>
</dbReference>
<keyword evidence="3" id="KW-1185">Reference proteome</keyword>
<dbReference type="SUPFAM" id="SSF52540">
    <property type="entry name" value="P-loop containing nucleoside triphosphate hydrolases"/>
    <property type="match status" value="1"/>
</dbReference>
<dbReference type="OrthoDB" id="3193269at2"/>
<comment type="caution">
    <text evidence="2">The sequence shown here is derived from an EMBL/GenBank/DDBJ whole genome shotgun (WGS) entry which is preliminary data.</text>
</comment>
<dbReference type="PATRIC" id="fig|1423769.4.peg.1764"/>
<feature type="domain" description="Schlafen group 3-like DNA/RNA helicase" evidence="1">
    <location>
        <begin position="41"/>
        <end position="372"/>
    </location>
</feature>
<dbReference type="Pfam" id="PF09848">
    <property type="entry name" value="SLFN-g3_helicase"/>
    <property type="match status" value="1"/>
</dbReference>
<evidence type="ECO:0000259" key="1">
    <source>
        <dbReference type="Pfam" id="PF09848"/>
    </source>
</evidence>
<evidence type="ECO:0000313" key="2">
    <source>
        <dbReference type="EMBL" id="KRL53015.1"/>
    </source>
</evidence>
<reference evidence="2 3" key="1">
    <citation type="journal article" date="2015" name="Genome Announc.">
        <title>Expanding the biotechnology potential of lactobacilli through comparative genomics of 213 strains and associated genera.</title>
        <authorList>
            <person name="Sun Z."/>
            <person name="Harris H.M."/>
            <person name="McCann A."/>
            <person name="Guo C."/>
            <person name="Argimon S."/>
            <person name="Zhang W."/>
            <person name="Yang X."/>
            <person name="Jeffery I.B."/>
            <person name="Cooney J.C."/>
            <person name="Kagawa T.F."/>
            <person name="Liu W."/>
            <person name="Song Y."/>
            <person name="Salvetti E."/>
            <person name="Wrobel A."/>
            <person name="Rasinkangas P."/>
            <person name="Parkhill J."/>
            <person name="Rea M.C."/>
            <person name="O'Sullivan O."/>
            <person name="Ritari J."/>
            <person name="Douillard F.P."/>
            <person name="Paul Ross R."/>
            <person name="Yang R."/>
            <person name="Briner A.E."/>
            <person name="Felis G.E."/>
            <person name="de Vos W.M."/>
            <person name="Barrangou R."/>
            <person name="Klaenhammer T.R."/>
            <person name="Caufield P.W."/>
            <person name="Cui Y."/>
            <person name="Zhang H."/>
            <person name="O'Toole P.W."/>
        </authorList>
    </citation>
    <scope>NUCLEOTIDE SEQUENCE [LARGE SCALE GENOMIC DNA]</scope>
    <source>
        <strain evidence="2 3">DSM 13343</strain>
    </source>
</reference>
<gene>
    <name evidence="2" type="ORF">FD01_GL001650</name>
</gene>
<evidence type="ECO:0000313" key="3">
    <source>
        <dbReference type="Proteomes" id="UP000051790"/>
    </source>
</evidence>
<dbReference type="AlphaFoldDB" id="A0A0R1R7Q1"/>
<dbReference type="Proteomes" id="UP000051790">
    <property type="component" value="Unassembled WGS sequence"/>
</dbReference>
<sequence>MPLSDTTFLLSEQAQLTPTQQALTKCIATFIKAHQADDQAAVFVLHGDAGSGKSVVLNAVFTAVREPGMHLLVNHNEMLKVYKEVAGMTPGVLKKDYEKPTPFINRMQKSGEKAKAVFVDEAHLLLSQSDPFNAYHGHNQLADLLQLAHVVVIVEDFDQVVKLKSHWDRQLLDQTLAGHVVESAELSQQFRMQAASVSNWINAFVQKRELLPLPKPHDFNFKVFADGQPLYDWIQAQDAQKSLARMIATTDFPFRVFGDKTWWVDAGSLHLPWDKINFTDRPWASRPETLHEVGSIYTIQGFDLNVAGVILGPSLDYDPESDRIVIDTSKFEDQEAFRKRAGLGEAEKQALILHVANILMKRGRLGLGLYAVNKNLRERLLALQ</sequence>
<name>A0A0R1R7Q1_9LACO</name>
<dbReference type="InterPro" id="IPR027417">
    <property type="entry name" value="P-loop_NTPase"/>
</dbReference>
<dbReference type="InterPro" id="IPR018647">
    <property type="entry name" value="SLFN_3-like_DNA/RNA_helicase"/>
</dbReference>
<dbReference type="Gene3D" id="3.40.50.300">
    <property type="entry name" value="P-loop containing nucleotide triphosphate hydrolases"/>
    <property type="match status" value="1"/>
</dbReference>
<accession>A0A0R1R7Q1</accession>
<proteinExistence type="predicted"/>
<dbReference type="EMBL" id="AZEU01000023">
    <property type="protein sequence ID" value="KRL53015.1"/>
    <property type="molecule type" value="Genomic_DNA"/>
</dbReference>